<dbReference type="InterPro" id="IPR003782">
    <property type="entry name" value="SCO1/SenC"/>
</dbReference>
<dbReference type="STRING" id="1121015.GCA_000420545_01294"/>
<dbReference type="EMBL" id="AVCI01000001">
    <property type="protein sequence ID" value="KFN44759.1"/>
    <property type="molecule type" value="Genomic_DNA"/>
</dbReference>
<keyword evidence="7" id="KW-1185">Reference proteome</keyword>
<evidence type="ECO:0000313" key="7">
    <source>
        <dbReference type="Proteomes" id="UP000029385"/>
    </source>
</evidence>
<dbReference type="PANTHER" id="PTHR12151">
    <property type="entry name" value="ELECTRON TRANSPORT PROTIN SCO1/SENC FAMILY MEMBER"/>
    <property type="match status" value="1"/>
</dbReference>
<keyword evidence="4" id="KW-1015">Disulfide bond</keyword>
<feature type="binding site" evidence="3">
    <location>
        <position position="183"/>
    </location>
    <ligand>
        <name>Cu cation</name>
        <dbReference type="ChEBI" id="CHEBI:23378"/>
    </ligand>
</feature>
<sequence>MNAANAAGFANRSILFVLAAALAAGLGLMAAQRVWTRPQAPAPMPAEALKTVRLFPAARALPDYRLTLSDGSALTPATLRGHWTVVFLGFTHCPDVCPTTLTELKQAQDTWSDLPAAIRPRVLFVSVDPERDTPKIIGDYAHYFHADTLAATVAEPGLQQFAQALGLVYMKVPTEGSDYTMDHSATLIVLDPQGRQAGLIRPPLQPADIAADLRLLTERAR</sequence>
<evidence type="ECO:0000256" key="2">
    <source>
        <dbReference type="ARBA" id="ARBA00023008"/>
    </source>
</evidence>
<dbReference type="InterPro" id="IPR036249">
    <property type="entry name" value="Thioredoxin-like_sf"/>
</dbReference>
<feature type="disulfide bond" description="Redox-active" evidence="4">
    <location>
        <begin position="93"/>
        <end position="97"/>
    </location>
</feature>
<comment type="similarity">
    <text evidence="1">Belongs to the SCO1/2 family.</text>
</comment>
<dbReference type="RefSeq" id="WP_022968929.1">
    <property type="nucleotide sequence ID" value="NZ_ATVD01000002.1"/>
</dbReference>
<evidence type="ECO:0000256" key="3">
    <source>
        <dbReference type="PIRSR" id="PIRSR603782-1"/>
    </source>
</evidence>
<accession>A0A091B1H6</accession>
<proteinExistence type="inferred from homology"/>
<dbReference type="Pfam" id="PF02630">
    <property type="entry name" value="SCO1-SenC"/>
    <property type="match status" value="1"/>
</dbReference>
<name>A0A091B1H6_9GAMM</name>
<keyword evidence="3" id="KW-0479">Metal-binding</keyword>
<comment type="caution">
    <text evidence="6">The sequence shown here is derived from an EMBL/GenBank/DDBJ whole genome shotgun (WGS) entry which is preliminary data.</text>
</comment>
<dbReference type="PROSITE" id="PS51352">
    <property type="entry name" value="THIOREDOXIN_2"/>
    <property type="match status" value="1"/>
</dbReference>
<evidence type="ECO:0000256" key="4">
    <source>
        <dbReference type="PIRSR" id="PIRSR603782-2"/>
    </source>
</evidence>
<evidence type="ECO:0000259" key="5">
    <source>
        <dbReference type="PROSITE" id="PS51352"/>
    </source>
</evidence>
<dbReference type="SUPFAM" id="SSF52833">
    <property type="entry name" value="Thioredoxin-like"/>
    <property type="match status" value="1"/>
</dbReference>
<dbReference type="PANTHER" id="PTHR12151:SF25">
    <property type="entry name" value="LINALOOL DEHYDRATASE_ISOMERASE DOMAIN-CONTAINING PROTEIN"/>
    <property type="match status" value="1"/>
</dbReference>
<protein>
    <recommendedName>
        <fullName evidence="5">Thioredoxin domain-containing protein</fullName>
    </recommendedName>
</protein>
<evidence type="ECO:0000313" key="6">
    <source>
        <dbReference type="EMBL" id="KFN44759.1"/>
    </source>
</evidence>
<dbReference type="Gene3D" id="3.40.30.10">
    <property type="entry name" value="Glutaredoxin"/>
    <property type="match status" value="1"/>
</dbReference>
<dbReference type="AlphaFoldDB" id="A0A091B1H6"/>
<gene>
    <name evidence="6" type="ORF">N789_01740</name>
</gene>
<evidence type="ECO:0000256" key="1">
    <source>
        <dbReference type="ARBA" id="ARBA00010996"/>
    </source>
</evidence>
<dbReference type="CDD" id="cd02968">
    <property type="entry name" value="SCO"/>
    <property type="match status" value="1"/>
</dbReference>
<reference evidence="6 7" key="1">
    <citation type="submission" date="2013-09" db="EMBL/GenBank/DDBJ databases">
        <title>Genome sequencing of Arenimonas oryziterrae.</title>
        <authorList>
            <person name="Chen F."/>
            <person name="Wang G."/>
        </authorList>
    </citation>
    <scope>NUCLEOTIDE SEQUENCE [LARGE SCALE GENOMIC DNA]</scope>
    <source>
        <strain evidence="6 7">YC6267</strain>
    </source>
</reference>
<dbReference type="GO" id="GO:0046872">
    <property type="term" value="F:metal ion binding"/>
    <property type="evidence" value="ECO:0007669"/>
    <property type="project" value="UniProtKB-KW"/>
</dbReference>
<feature type="binding site" evidence="3">
    <location>
        <position position="97"/>
    </location>
    <ligand>
        <name>Cu cation</name>
        <dbReference type="ChEBI" id="CHEBI:23378"/>
    </ligand>
</feature>
<dbReference type="InterPro" id="IPR013766">
    <property type="entry name" value="Thioredoxin_domain"/>
</dbReference>
<dbReference type="eggNOG" id="COG1999">
    <property type="taxonomic scope" value="Bacteria"/>
</dbReference>
<dbReference type="Proteomes" id="UP000029385">
    <property type="component" value="Unassembled WGS sequence"/>
</dbReference>
<feature type="binding site" evidence="3">
    <location>
        <position position="93"/>
    </location>
    <ligand>
        <name>Cu cation</name>
        <dbReference type="ChEBI" id="CHEBI:23378"/>
    </ligand>
</feature>
<organism evidence="6 7">
    <name type="scientific">Arenimonas oryziterrae DSM 21050 = YC6267</name>
    <dbReference type="NCBI Taxonomy" id="1121015"/>
    <lineage>
        <taxon>Bacteria</taxon>
        <taxon>Pseudomonadati</taxon>
        <taxon>Pseudomonadota</taxon>
        <taxon>Gammaproteobacteria</taxon>
        <taxon>Lysobacterales</taxon>
        <taxon>Lysobacteraceae</taxon>
        <taxon>Arenimonas</taxon>
    </lineage>
</organism>
<dbReference type="OrthoDB" id="9790194at2"/>
<keyword evidence="2 3" id="KW-0186">Copper</keyword>
<dbReference type="PATRIC" id="fig|1121015.4.peg.344"/>
<feature type="domain" description="Thioredoxin" evidence="5">
    <location>
        <begin position="38"/>
        <end position="218"/>
    </location>
</feature>